<dbReference type="GeneID" id="97345367"/>
<dbReference type="SUPFAM" id="SSF50475">
    <property type="entry name" value="FMN-binding split barrel"/>
    <property type="match status" value="1"/>
</dbReference>
<organism evidence="2 3">
    <name type="scientific">Streptomyces clavifer</name>
    <dbReference type="NCBI Taxonomy" id="68188"/>
    <lineage>
        <taxon>Bacteria</taxon>
        <taxon>Bacillati</taxon>
        <taxon>Actinomycetota</taxon>
        <taxon>Actinomycetes</taxon>
        <taxon>Kitasatosporales</taxon>
        <taxon>Streptomycetaceae</taxon>
        <taxon>Streptomyces</taxon>
    </lineage>
</organism>
<gene>
    <name evidence="2" type="ORF">JOF59_000921</name>
</gene>
<comment type="caution">
    <text evidence="2">The sequence shown here is derived from an EMBL/GenBank/DDBJ whole genome shotgun (WGS) entry which is preliminary data.</text>
</comment>
<evidence type="ECO:0000313" key="3">
    <source>
        <dbReference type="Proteomes" id="UP001519311"/>
    </source>
</evidence>
<dbReference type="InterPro" id="IPR011576">
    <property type="entry name" value="Pyridox_Oxase_N"/>
</dbReference>
<dbReference type="InterPro" id="IPR024029">
    <property type="entry name" value="Pyridox_Oxase_FMN-dep"/>
</dbReference>
<dbReference type="InterPro" id="IPR012349">
    <property type="entry name" value="Split_barrel_FMN-bd"/>
</dbReference>
<proteinExistence type="predicted"/>
<dbReference type="Proteomes" id="UP001519311">
    <property type="component" value="Unassembled WGS sequence"/>
</dbReference>
<dbReference type="RefSeq" id="WP_056789312.1">
    <property type="nucleotide sequence ID" value="NZ_BMWJ01000012.1"/>
</dbReference>
<dbReference type="Pfam" id="PF01243">
    <property type="entry name" value="PNPOx_N"/>
    <property type="match status" value="1"/>
</dbReference>
<protein>
    <submittedName>
        <fullName evidence="2">PPOX class probable FMN-dependent enzyme</fullName>
    </submittedName>
</protein>
<evidence type="ECO:0000259" key="1">
    <source>
        <dbReference type="Pfam" id="PF01243"/>
    </source>
</evidence>
<dbReference type="Gene3D" id="2.30.110.10">
    <property type="entry name" value="Electron Transport, Fmn-binding Protein, Chain A"/>
    <property type="match status" value="1"/>
</dbReference>
<reference evidence="2 3" key="1">
    <citation type="submission" date="2021-03" db="EMBL/GenBank/DDBJ databases">
        <title>Sequencing the genomes of 1000 actinobacteria strains.</title>
        <authorList>
            <person name="Klenk H.-P."/>
        </authorList>
    </citation>
    <scope>NUCLEOTIDE SEQUENCE [LARGE SCALE GENOMIC DNA]</scope>
    <source>
        <strain evidence="2 3">DSM 40843</strain>
    </source>
</reference>
<dbReference type="PANTHER" id="PTHR42815:SF2">
    <property type="entry name" value="FAD-BINDING, PUTATIVE (AFU_ORTHOLOGUE AFUA_6G07600)-RELATED"/>
    <property type="match status" value="1"/>
</dbReference>
<feature type="domain" description="Pyridoxamine 5'-phosphate oxidase N-terminal" evidence="1">
    <location>
        <begin position="49"/>
        <end position="167"/>
    </location>
</feature>
<sequence length="189" mass="20278">MSHGPSPALATAPVTREGYVELGSGTELRELLGTPHPIVIEKVRQELDAEDLAVLADSPFCILSTSNSAGDCDASPRGGAPGFVHVVDGSTIALPERQGNRRGDSLLNILENPHVGLLHLIPGSKEVLRLNGRARILTAAPFFDAMTVKGRLPDLAILIEIDEVFKHCPQSLQRSAIWQPETWRKAPGA</sequence>
<name>A0ABS4V3R2_9ACTN</name>
<dbReference type="EMBL" id="JAGINS010000001">
    <property type="protein sequence ID" value="MBP2358521.1"/>
    <property type="molecule type" value="Genomic_DNA"/>
</dbReference>
<dbReference type="NCBIfam" id="TIGR04025">
    <property type="entry name" value="PPOX_FMN_DR2398"/>
    <property type="match status" value="1"/>
</dbReference>
<evidence type="ECO:0000313" key="2">
    <source>
        <dbReference type="EMBL" id="MBP2358521.1"/>
    </source>
</evidence>
<keyword evidence="3" id="KW-1185">Reference proteome</keyword>
<dbReference type="PANTHER" id="PTHR42815">
    <property type="entry name" value="FAD-BINDING, PUTATIVE (AFU_ORTHOLOGUE AFUA_6G07600)-RELATED"/>
    <property type="match status" value="1"/>
</dbReference>
<accession>A0ABS4V3R2</accession>